<proteinExistence type="predicted"/>
<dbReference type="SUPFAM" id="SSF159245">
    <property type="entry name" value="AttH-like"/>
    <property type="match status" value="1"/>
</dbReference>
<organism evidence="1 2">
    <name type="scientific">Sphingobium vermicomposti</name>
    <dbReference type="NCBI Taxonomy" id="529005"/>
    <lineage>
        <taxon>Bacteria</taxon>
        <taxon>Pseudomonadati</taxon>
        <taxon>Pseudomonadota</taxon>
        <taxon>Alphaproteobacteria</taxon>
        <taxon>Sphingomonadales</taxon>
        <taxon>Sphingomonadaceae</taxon>
        <taxon>Sphingobium</taxon>
    </lineage>
</organism>
<protein>
    <submittedName>
        <fullName evidence="1">Uncharacterized protein</fullName>
    </submittedName>
</protein>
<sequence>MMLLHEDYPHTVPARAWLRWKENYFWVFMDPERDLCCLAHSTAEPTFDRAFASFTVLHKGVKVSHSGEVPLPQPFEHQKLLRYGNQTVHFLKPQEEFLVEYEDENIAASLRFTRRMHLFDFLACADVNPDQFSISENTALDRTGFRHQGQCMDATGKVTFKTGELAGVSLDVDGSGYRDHSWGMRNDQIVLDHNWSFFNFPTMGFHLFTVRNTVRPANMTAEGYIARPEGNEVIKTLHIENVGEGPEGMPDKVIFHTMTLGGKKFTLTADVGNAFARLPLHSQKPGAKVYYNVENMCRVRCEETGEEGLANVEIGALKDA</sequence>
<gene>
    <name evidence="1" type="ORF">FHS54_002805</name>
</gene>
<comment type="caution">
    <text evidence="1">The sequence shown here is derived from an EMBL/GenBank/DDBJ whole genome shotgun (WGS) entry which is preliminary data.</text>
</comment>
<accession>A0A846MGY7</accession>
<name>A0A846MGY7_9SPHN</name>
<dbReference type="AlphaFoldDB" id="A0A846MGY7"/>
<evidence type="ECO:0000313" key="1">
    <source>
        <dbReference type="EMBL" id="NIJ17805.1"/>
    </source>
</evidence>
<dbReference type="EMBL" id="JAASQR010000004">
    <property type="protein sequence ID" value="NIJ17805.1"/>
    <property type="molecule type" value="Genomic_DNA"/>
</dbReference>
<dbReference type="Proteomes" id="UP000576821">
    <property type="component" value="Unassembled WGS sequence"/>
</dbReference>
<keyword evidence="2" id="KW-1185">Reference proteome</keyword>
<dbReference type="RefSeq" id="WP_167304603.1">
    <property type="nucleotide sequence ID" value="NZ_JAASQR010000004.1"/>
</dbReference>
<evidence type="ECO:0000313" key="2">
    <source>
        <dbReference type="Proteomes" id="UP000576821"/>
    </source>
</evidence>
<reference evidence="1 2" key="1">
    <citation type="submission" date="2020-03" db="EMBL/GenBank/DDBJ databases">
        <title>Genomic Encyclopedia of Type Strains, Phase IV (KMG-IV): sequencing the most valuable type-strain genomes for metagenomic binning, comparative biology and taxonomic classification.</title>
        <authorList>
            <person name="Goeker M."/>
        </authorList>
    </citation>
    <scope>NUCLEOTIDE SEQUENCE [LARGE SCALE GENOMIC DNA]</scope>
    <source>
        <strain evidence="1 2">DSM 21299</strain>
    </source>
</reference>